<feature type="transmembrane region" description="Helical" evidence="7">
    <location>
        <begin position="454"/>
        <end position="474"/>
    </location>
</feature>
<dbReference type="STRING" id="5486.A0A367Y201"/>
<evidence type="ECO:0000256" key="3">
    <source>
        <dbReference type="ARBA" id="ARBA00022692"/>
    </source>
</evidence>
<dbReference type="OrthoDB" id="3639251at2759"/>
<accession>A0A367Y201</accession>
<gene>
    <name evidence="8" type="primary">SEO1_2</name>
    <name evidence="8" type="ORF">Cantr_07743</name>
</gene>
<dbReference type="GO" id="GO:0022857">
    <property type="term" value="F:transmembrane transporter activity"/>
    <property type="evidence" value="ECO:0007669"/>
    <property type="project" value="InterPro"/>
</dbReference>
<sequence length="579" mass="66673">MPIIAGTLKWGIFPGRRIVDEDENGNFIDPAPTAHDEKFDAKVDIRSESNSDITETNAPVLEYRDEKDRKWWKFFDEYEYRVPTATKLKRRFYDWFHPDDTPEEKRLILKIDFLLTFYSLFAYWIKYLDQTNLTNAYVGGMKEGLDMKGNDFINTQVMFTIGNIVLQIPFMYVFYALPLNYVMPSLELGWSILTVCLYKSGNVAGLKAIRFFIGAFESPSYLAYHSLFASWYKSSTGEVARRTAFFYLGQYMGVLTSGLISGGIERNLGGVAGHAAWQWIFIIDGVLSVVVALLGYIMIPGTPEDCYSLFLSDVDIRVARRRMRSDQKDGKPRENATKYFFDRDLWKKVFSTWHIYVLTLWSAFSWNNSNATSGAYALWLKTLTNDDGSPRYGQGKLQDYTALTPGLGLIWVILTSLIADQLKSRWGAMVFAQMFNFIGNVLLAVWNIPERAKWFAWCLQYFAWALAPVLYSWQGDICRKDLRERQVILITLNVFSQQTTAWISVLVWKTVEAPRFLKGYTSCACFAAALALWTMVVLWFYKRDERANARENGIVLYNSSKQDIEEIQIQIEGEKLGKS</sequence>
<keyword evidence="9" id="KW-1185">Reference proteome</keyword>
<feature type="transmembrane region" description="Helical" evidence="7">
    <location>
        <begin position="400"/>
        <end position="419"/>
    </location>
</feature>
<keyword evidence="4 7" id="KW-1133">Transmembrane helix</keyword>
<evidence type="ECO:0000256" key="6">
    <source>
        <dbReference type="ARBA" id="ARBA00037968"/>
    </source>
</evidence>
<comment type="caution">
    <text evidence="8">The sequence shown here is derived from an EMBL/GenBank/DDBJ whole genome shotgun (WGS) entry which is preliminary data.</text>
</comment>
<evidence type="ECO:0000313" key="8">
    <source>
        <dbReference type="EMBL" id="RCK59669.1"/>
    </source>
</evidence>
<keyword evidence="3 7" id="KW-0812">Transmembrane</keyword>
<organism evidence="8 9">
    <name type="scientific">Candida viswanathii</name>
    <dbReference type="NCBI Taxonomy" id="5486"/>
    <lineage>
        <taxon>Eukaryota</taxon>
        <taxon>Fungi</taxon>
        <taxon>Dikarya</taxon>
        <taxon>Ascomycota</taxon>
        <taxon>Saccharomycotina</taxon>
        <taxon>Pichiomycetes</taxon>
        <taxon>Debaryomycetaceae</taxon>
        <taxon>Candida/Lodderomyces clade</taxon>
        <taxon>Candida</taxon>
    </lineage>
</organism>
<evidence type="ECO:0000313" key="9">
    <source>
        <dbReference type="Proteomes" id="UP000253472"/>
    </source>
</evidence>
<dbReference type="PANTHER" id="PTHR43791">
    <property type="entry name" value="PERMEASE-RELATED"/>
    <property type="match status" value="1"/>
</dbReference>
<dbReference type="Proteomes" id="UP000253472">
    <property type="component" value="Unassembled WGS sequence"/>
</dbReference>
<protein>
    <submittedName>
        <fullName evidence="8">Putative transporter SEO1</fullName>
    </submittedName>
</protein>
<evidence type="ECO:0000256" key="7">
    <source>
        <dbReference type="SAM" id="Phobius"/>
    </source>
</evidence>
<keyword evidence="2" id="KW-0813">Transport</keyword>
<dbReference type="Gene3D" id="1.20.1250.20">
    <property type="entry name" value="MFS general substrate transporter like domains"/>
    <property type="match status" value="1"/>
</dbReference>
<feature type="transmembrane region" description="Helical" evidence="7">
    <location>
        <begin position="519"/>
        <end position="541"/>
    </location>
</feature>
<dbReference type="FunFam" id="1.20.1250.20:FF:000065">
    <property type="entry name" value="Putative MFS pantothenate transporter"/>
    <property type="match status" value="1"/>
</dbReference>
<evidence type="ECO:0000256" key="2">
    <source>
        <dbReference type="ARBA" id="ARBA00022448"/>
    </source>
</evidence>
<dbReference type="PANTHER" id="PTHR43791:SF15">
    <property type="entry name" value="TRANSPORTER SEO1-RELATED"/>
    <property type="match status" value="1"/>
</dbReference>
<dbReference type="GO" id="GO:0016020">
    <property type="term" value="C:membrane"/>
    <property type="evidence" value="ECO:0007669"/>
    <property type="project" value="UniProtKB-SubCell"/>
</dbReference>
<feature type="transmembrane region" description="Helical" evidence="7">
    <location>
        <begin position="276"/>
        <end position="299"/>
    </location>
</feature>
<keyword evidence="5 7" id="KW-0472">Membrane</keyword>
<feature type="transmembrane region" description="Helical" evidence="7">
    <location>
        <begin position="244"/>
        <end position="264"/>
    </location>
</feature>
<name>A0A367Y201_9ASCO</name>
<feature type="transmembrane region" description="Helical" evidence="7">
    <location>
        <begin position="486"/>
        <end position="507"/>
    </location>
</feature>
<dbReference type="InterPro" id="IPR011701">
    <property type="entry name" value="MFS"/>
</dbReference>
<comment type="subcellular location">
    <subcellularLocation>
        <location evidence="1">Membrane</location>
        <topology evidence="1">Multi-pass membrane protein</topology>
    </subcellularLocation>
</comment>
<proteinExistence type="inferred from homology"/>
<dbReference type="InterPro" id="IPR036259">
    <property type="entry name" value="MFS_trans_sf"/>
</dbReference>
<evidence type="ECO:0000256" key="5">
    <source>
        <dbReference type="ARBA" id="ARBA00023136"/>
    </source>
</evidence>
<evidence type="ECO:0000256" key="1">
    <source>
        <dbReference type="ARBA" id="ARBA00004141"/>
    </source>
</evidence>
<feature type="transmembrane region" description="Helical" evidence="7">
    <location>
        <begin position="345"/>
        <end position="364"/>
    </location>
</feature>
<reference evidence="8 9" key="1">
    <citation type="submission" date="2018-06" db="EMBL/GenBank/DDBJ databases">
        <title>Whole genome sequencing of Candida tropicalis (genome annotated by CSBL at Korea University).</title>
        <authorList>
            <person name="Ahn J."/>
        </authorList>
    </citation>
    <scope>NUCLEOTIDE SEQUENCE [LARGE SCALE GENOMIC DNA]</scope>
    <source>
        <strain evidence="8 9">ATCC 20962</strain>
    </source>
</reference>
<dbReference type="EMBL" id="QLNQ01000027">
    <property type="protein sequence ID" value="RCK59669.1"/>
    <property type="molecule type" value="Genomic_DNA"/>
</dbReference>
<evidence type="ECO:0000256" key="4">
    <source>
        <dbReference type="ARBA" id="ARBA00022989"/>
    </source>
</evidence>
<dbReference type="SUPFAM" id="SSF103473">
    <property type="entry name" value="MFS general substrate transporter"/>
    <property type="match status" value="1"/>
</dbReference>
<comment type="similarity">
    <text evidence="6">Belongs to the major facilitator superfamily. Allantoate permease family.</text>
</comment>
<dbReference type="Pfam" id="PF07690">
    <property type="entry name" value="MFS_1"/>
    <property type="match status" value="1"/>
</dbReference>
<feature type="transmembrane region" description="Helical" evidence="7">
    <location>
        <begin position="426"/>
        <end position="448"/>
    </location>
</feature>
<feature type="transmembrane region" description="Helical" evidence="7">
    <location>
        <begin position="157"/>
        <end position="177"/>
    </location>
</feature>
<dbReference type="AlphaFoldDB" id="A0A367Y201"/>